<organism evidence="16 17">
    <name type="scientific">Strongyloides stercoralis</name>
    <name type="common">Threadworm</name>
    <dbReference type="NCBI Taxonomy" id="6248"/>
    <lineage>
        <taxon>Eukaryota</taxon>
        <taxon>Metazoa</taxon>
        <taxon>Ecdysozoa</taxon>
        <taxon>Nematoda</taxon>
        <taxon>Chromadorea</taxon>
        <taxon>Rhabditida</taxon>
        <taxon>Tylenchina</taxon>
        <taxon>Panagrolaimomorpha</taxon>
        <taxon>Strongyloidoidea</taxon>
        <taxon>Strongyloididae</taxon>
        <taxon>Strongyloides</taxon>
    </lineage>
</organism>
<evidence type="ECO:0000313" key="16">
    <source>
        <dbReference type="Proteomes" id="UP000035681"/>
    </source>
</evidence>
<dbReference type="CDD" id="cd00063">
    <property type="entry name" value="FN3"/>
    <property type="match status" value="1"/>
</dbReference>
<dbReference type="InterPro" id="IPR050617">
    <property type="entry name" value="E3_ligase_FN3/SPRY"/>
</dbReference>
<evidence type="ECO:0000259" key="12">
    <source>
        <dbReference type="PROSITE" id="PS50119"/>
    </source>
</evidence>
<dbReference type="CDD" id="cd12889">
    <property type="entry name" value="SPRY_PRY_TRIM67_9"/>
    <property type="match status" value="1"/>
</dbReference>
<dbReference type="GO" id="GO:0008270">
    <property type="term" value="F:zinc ion binding"/>
    <property type="evidence" value="ECO:0007669"/>
    <property type="project" value="UniProtKB-KW"/>
</dbReference>
<dbReference type="InterPro" id="IPR017907">
    <property type="entry name" value="Znf_RING_CS"/>
</dbReference>
<feature type="domain" description="B box-type" evidence="12">
    <location>
        <begin position="221"/>
        <end position="263"/>
    </location>
</feature>
<dbReference type="InterPro" id="IPR013783">
    <property type="entry name" value="Ig-like_fold"/>
</dbReference>
<name>A0AAF5D2G8_STRER</name>
<dbReference type="PROSITE" id="PS51262">
    <property type="entry name" value="COS"/>
    <property type="match status" value="1"/>
</dbReference>
<dbReference type="InterPro" id="IPR003961">
    <property type="entry name" value="FN3_dom"/>
</dbReference>
<dbReference type="InterPro" id="IPR017903">
    <property type="entry name" value="COS_domain"/>
</dbReference>
<dbReference type="Pfam" id="PF00041">
    <property type="entry name" value="fn3"/>
    <property type="match status" value="1"/>
</dbReference>
<dbReference type="SUPFAM" id="SSF57845">
    <property type="entry name" value="B-box zinc-binding domain"/>
    <property type="match status" value="1"/>
</dbReference>
<dbReference type="InterPro" id="IPR003877">
    <property type="entry name" value="SPRY_dom"/>
</dbReference>
<dbReference type="CDD" id="cd19764">
    <property type="entry name" value="Bbox2_TRIM9-like"/>
    <property type="match status" value="1"/>
</dbReference>
<dbReference type="Gene3D" id="1.20.5.170">
    <property type="match status" value="1"/>
</dbReference>
<dbReference type="Pfam" id="PF00622">
    <property type="entry name" value="SPRY"/>
    <property type="match status" value="1"/>
</dbReference>
<evidence type="ECO:0000256" key="10">
    <source>
        <dbReference type="PROSITE-ProRule" id="PRU00024"/>
    </source>
</evidence>
<dbReference type="PROSITE" id="PS50089">
    <property type="entry name" value="ZF_RING_2"/>
    <property type="match status" value="1"/>
</dbReference>
<keyword evidence="6" id="KW-0833">Ubl conjugation pathway</keyword>
<dbReference type="InterPro" id="IPR001841">
    <property type="entry name" value="Znf_RING"/>
</dbReference>
<keyword evidence="3" id="KW-0479">Metal-binding</keyword>
<evidence type="ECO:0000313" key="17">
    <source>
        <dbReference type="WBParaSite" id="TCONS_00005443.p1"/>
    </source>
</evidence>
<dbReference type="PROSITE" id="PS50188">
    <property type="entry name" value="B302_SPRY"/>
    <property type="match status" value="1"/>
</dbReference>
<evidence type="ECO:0000256" key="4">
    <source>
        <dbReference type="ARBA" id="ARBA00022737"/>
    </source>
</evidence>
<evidence type="ECO:0000256" key="5">
    <source>
        <dbReference type="ARBA" id="ARBA00022771"/>
    </source>
</evidence>
<feature type="domain" description="B box-type" evidence="12">
    <location>
        <begin position="159"/>
        <end position="208"/>
    </location>
</feature>
<accession>A0AAF5D2G8</accession>
<proteinExistence type="predicted"/>
<protein>
    <submittedName>
        <fullName evidence="17">RING-type E3 ubiquitin transferase</fullName>
    </submittedName>
</protein>
<dbReference type="FunFam" id="2.60.40.10:FF:000178">
    <property type="entry name" value="E3 ubiquitin-protein ligase TRIM9 isoform X1"/>
    <property type="match status" value="1"/>
</dbReference>
<evidence type="ECO:0000259" key="15">
    <source>
        <dbReference type="PROSITE" id="PS51262"/>
    </source>
</evidence>
<keyword evidence="4" id="KW-0677">Repeat</keyword>
<evidence type="ECO:0000256" key="3">
    <source>
        <dbReference type="ARBA" id="ARBA00022723"/>
    </source>
</evidence>
<reference evidence="17" key="1">
    <citation type="submission" date="2024-02" db="UniProtKB">
        <authorList>
            <consortium name="WormBaseParasite"/>
        </authorList>
    </citation>
    <scope>IDENTIFICATION</scope>
</reference>
<dbReference type="SUPFAM" id="SSF49265">
    <property type="entry name" value="Fibronectin type III"/>
    <property type="match status" value="1"/>
</dbReference>
<dbReference type="PROSITE" id="PS50853">
    <property type="entry name" value="FN3"/>
    <property type="match status" value="1"/>
</dbReference>
<evidence type="ECO:0000256" key="2">
    <source>
        <dbReference type="ARBA" id="ARBA00022490"/>
    </source>
</evidence>
<feature type="domain" description="B30.2/SPRY" evidence="13">
    <location>
        <begin position="539"/>
        <end position="727"/>
    </location>
</feature>
<dbReference type="PANTHER" id="PTHR24099">
    <property type="entry name" value="E3 UBIQUITIN-PROTEIN LIGASE TRIM36-RELATED"/>
    <property type="match status" value="1"/>
</dbReference>
<feature type="domain" description="RING-type" evidence="11">
    <location>
        <begin position="7"/>
        <end position="43"/>
    </location>
</feature>
<dbReference type="Pfam" id="PF00643">
    <property type="entry name" value="zf-B_box"/>
    <property type="match status" value="1"/>
</dbReference>
<evidence type="ECO:0000259" key="14">
    <source>
        <dbReference type="PROSITE" id="PS50853"/>
    </source>
</evidence>
<dbReference type="InterPro" id="IPR000315">
    <property type="entry name" value="Znf_B-box"/>
</dbReference>
<dbReference type="Proteomes" id="UP000035681">
    <property type="component" value="Unplaced"/>
</dbReference>
<dbReference type="InterPro" id="IPR043136">
    <property type="entry name" value="B30.2/SPRY_sf"/>
</dbReference>
<dbReference type="PROSITE" id="PS00518">
    <property type="entry name" value="ZF_RING_1"/>
    <property type="match status" value="1"/>
</dbReference>
<feature type="domain" description="COS" evidence="15">
    <location>
        <begin position="378"/>
        <end position="437"/>
    </location>
</feature>
<dbReference type="Gene3D" id="3.30.40.10">
    <property type="entry name" value="Zinc/RING finger domain, C3HC4 (zinc finger)"/>
    <property type="match status" value="1"/>
</dbReference>
<dbReference type="Gene3D" id="2.60.40.10">
    <property type="entry name" value="Immunoglobulins"/>
    <property type="match status" value="1"/>
</dbReference>
<dbReference type="SMART" id="SM00449">
    <property type="entry name" value="SPRY"/>
    <property type="match status" value="1"/>
</dbReference>
<dbReference type="Gene3D" id="4.10.830.40">
    <property type="match status" value="1"/>
</dbReference>
<dbReference type="GO" id="GO:0005856">
    <property type="term" value="C:cytoskeleton"/>
    <property type="evidence" value="ECO:0007669"/>
    <property type="project" value="UniProtKB-SubCell"/>
</dbReference>
<dbReference type="InterPro" id="IPR036116">
    <property type="entry name" value="FN3_sf"/>
</dbReference>
<comment type="subcellular location">
    <subcellularLocation>
        <location evidence="1">Cytoplasm</location>
        <location evidence="1">Cytoskeleton</location>
    </subcellularLocation>
</comment>
<dbReference type="Gene3D" id="2.60.120.920">
    <property type="match status" value="1"/>
</dbReference>
<keyword evidence="7" id="KW-0862">Zinc</keyword>
<dbReference type="GO" id="GO:0007411">
    <property type="term" value="P:axon guidance"/>
    <property type="evidence" value="ECO:0007669"/>
    <property type="project" value="TreeGrafter"/>
</dbReference>
<evidence type="ECO:0000259" key="11">
    <source>
        <dbReference type="PROSITE" id="PS50089"/>
    </source>
</evidence>
<dbReference type="Gene3D" id="3.30.160.60">
    <property type="entry name" value="Classic Zinc Finger"/>
    <property type="match status" value="1"/>
</dbReference>
<keyword evidence="8" id="KW-0175">Coiled coil</keyword>
<dbReference type="GO" id="GO:0043005">
    <property type="term" value="C:neuron projection"/>
    <property type="evidence" value="ECO:0007669"/>
    <property type="project" value="TreeGrafter"/>
</dbReference>
<feature type="domain" description="Fibronectin type-III" evidence="14">
    <location>
        <begin position="460"/>
        <end position="557"/>
    </location>
</feature>
<keyword evidence="2" id="KW-0963">Cytoplasm</keyword>
<dbReference type="SMART" id="SM00336">
    <property type="entry name" value="BBOX"/>
    <property type="match status" value="2"/>
</dbReference>
<dbReference type="PROSITE" id="PS50119">
    <property type="entry name" value="ZF_BBOX"/>
    <property type="match status" value="2"/>
</dbReference>
<dbReference type="InterPro" id="IPR001870">
    <property type="entry name" value="B30.2/SPRY"/>
</dbReference>
<dbReference type="SUPFAM" id="SSF49899">
    <property type="entry name" value="Concanavalin A-like lectins/glucanases"/>
    <property type="match status" value="1"/>
</dbReference>
<dbReference type="PANTHER" id="PTHR24099:SF15">
    <property type="entry name" value="E3 UBIQUITIN-PROTEIN LIGASE TRIM9"/>
    <property type="match status" value="1"/>
</dbReference>
<keyword evidence="16" id="KW-1185">Reference proteome</keyword>
<sequence length="738" mass="82782">MDEELKCPGCHSYFTDPILLNCGHSYCRECALKANFKSAVSPCFSNSSSAGSDSASVCTSELDHDLMDKLSLGSETDSGVGLFNKSSRPNSFISNPPSKFPSILTPSTSSGYVVTCNSCQKANIFIDENCIKNAPTNKILSKLVERKKSIQLSSNDIPKKAPNCQLCEDGPMEALVYCEQCDIYYCSPCQNLLHPSRGPLMKHTLIPANKRSETINNNILQSLIHCESHSQEALTMYCTSCKVPICCQCLNDSKHSSHEVQSLSTIVKSQKCQNCKKAGELSKILTSLSEKAKIATEDIGKLKQHHEYVNQCSDEVKKKIEKQINDVINKLEEKKLNLFQIVEKERKSIRARLKDQITKCSQHLSKTTALIQYCIEILKENDSLSFMEISQPISNRTANHDFLWDKDMKSKLEFDPEIVLNLNTSQLEHSINNLNFAQKKVQNNRIDINEADHFISSRQVPNQPEFIPNECSAENNSFTIVWGLKDQSISIDGYILEIALIDKDKKEKFREVYRGPESSCSIYGLHFNTFYQARVKAFNCCGVGSPSEHITLQTAPVPWFNLEKNDYQQEVVLSKNQMTVTGSTLDYNVVLGSVYFSKGTHYWEIIIDNLSINADVVVGVGFFNTNRNAMLGRDLFSWSMYIDNERSWYLHNDKHHGRIAGGIGKGSVIGVLLNCDIGTLSFIVNRKPLIFENETFAFKNMPKGLYYPAISVNCNSKVTVKSGLSPPVYGVELTESCL</sequence>
<dbReference type="InterPro" id="IPR013320">
    <property type="entry name" value="ConA-like_dom_sf"/>
</dbReference>
<dbReference type="InterPro" id="IPR003649">
    <property type="entry name" value="Bbox_C"/>
</dbReference>
<dbReference type="InterPro" id="IPR013083">
    <property type="entry name" value="Znf_RING/FYVE/PHD"/>
</dbReference>
<dbReference type="WBParaSite" id="TCONS_00005443.p1">
    <property type="protein sequence ID" value="TCONS_00005443.p1"/>
    <property type="gene ID" value="XLOC_003730"/>
</dbReference>
<evidence type="ECO:0000256" key="9">
    <source>
        <dbReference type="ARBA" id="ARBA00023212"/>
    </source>
</evidence>
<dbReference type="AlphaFoldDB" id="A0AAF5D2G8"/>
<keyword evidence="5 10" id="KW-0863">Zinc-finger</keyword>
<evidence type="ECO:0000256" key="8">
    <source>
        <dbReference type="ARBA" id="ARBA00023054"/>
    </source>
</evidence>
<dbReference type="Pfam" id="PF13445">
    <property type="entry name" value="zf-RING_UBOX"/>
    <property type="match status" value="1"/>
</dbReference>
<evidence type="ECO:0000256" key="6">
    <source>
        <dbReference type="ARBA" id="ARBA00022786"/>
    </source>
</evidence>
<evidence type="ECO:0000259" key="13">
    <source>
        <dbReference type="PROSITE" id="PS50188"/>
    </source>
</evidence>
<dbReference type="InterPro" id="IPR027370">
    <property type="entry name" value="Znf-RING_euk"/>
</dbReference>
<dbReference type="SUPFAM" id="SSF57850">
    <property type="entry name" value="RING/U-box"/>
    <property type="match status" value="1"/>
</dbReference>
<evidence type="ECO:0000256" key="1">
    <source>
        <dbReference type="ARBA" id="ARBA00004245"/>
    </source>
</evidence>
<keyword evidence="9" id="KW-0206">Cytoskeleton</keyword>
<evidence type="ECO:0000256" key="7">
    <source>
        <dbReference type="ARBA" id="ARBA00022833"/>
    </source>
</evidence>
<dbReference type="SMART" id="SM00502">
    <property type="entry name" value="BBC"/>
    <property type="match status" value="1"/>
</dbReference>